<accession>A0A0A7I8Y3</accession>
<name>A0A0A7I8Y3_9BIFI</name>
<keyword evidence="2" id="KW-0119">Carbohydrate metabolism</keyword>
<evidence type="ECO:0000313" key="7">
    <source>
        <dbReference type="Proteomes" id="UP000030636"/>
    </source>
</evidence>
<keyword evidence="4" id="KW-0472">Membrane</keyword>
<evidence type="ECO:0000256" key="2">
    <source>
        <dbReference type="ARBA" id="ARBA00023326"/>
    </source>
</evidence>
<dbReference type="OrthoDB" id="5241356at2"/>
<dbReference type="NCBIfam" id="NF012211">
    <property type="entry name" value="tand_rpt_95"/>
    <property type="match status" value="1"/>
</dbReference>
<dbReference type="GO" id="GO:0016798">
    <property type="term" value="F:hydrolase activity, acting on glycosyl bonds"/>
    <property type="evidence" value="ECO:0007669"/>
    <property type="project" value="UniProtKB-KW"/>
</dbReference>
<feature type="compositionally biased region" description="Pro residues" evidence="3">
    <location>
        <begin position="1957"/>
        <end position="1972"/>
    </location>
</feature>
<evidence type="ECO:0000259" key="5">
    <source>
        <dbReference type="PROSITE" id="PS50853"/>
    </source>
</evidence>
<proteinExistence type="predicted"/>
<dbReference type="RefSeq" id="WP_052177299.1">
    <property type="nucleotide sequence ID" value="NZ_CP007457.1"/>
</dbReference>
<dbReference type="SMART" id="SM00060">
    <property type="entry name" value="FN3"/>
    <property type="match status" value="2"/>
</dbReference>
<evidence type="ECO:0000256" key="1">
    <source>
        <dbReference type="ARBA" id="ARBA00023295"/>
    </source>
</evidence>
<keyword evidence="4" id="KW-0812">Transmembrane</keyword>
<feature type="region of interest" description="Disordered" evidence="3">
    <location>
        <begin position="1"/>
        <end position="21"/>
    </location>
</feature>
<dbReference type="InterPro" id="IPR003961">
    <property type="entry name" value="FN3_dom"/>
</dbReference>
<dbReference type="Pfam" id="PF17963">
    <property type="entry name" value="Big_9"/>
    <property type="match status" value="4"/>
</dbReference>
<reference evidence="6 7" key="1">
    <citation type="journal article" date="2015" name="Genome Announc.">
        <title>Bifidobacterium pseudolongum Strain PV8-2, Isolated from a Stool Sample of an Anemic Kenyan Infant.</title>
        <authorList>
            <person name="Vazquez-Gutierrez P."/>
            <person name="Lacroix C."/>
            <person name="Chassard C."/>
            <person name="Klumpp J."/>
            <person name="Stevens M.J."/>
            <person name="Jans C."/>
        </authorList>
    </citation>
    <scope>NUCLEOTIDE SEQUENCE [LARGE SCALE GENOMIC DNA]</scope>
    <source>
        <strain evidence="6 7">PV8-2</strain>
    </source>
</reference>
<keyword evidence="7" id="KW-1185">Reference proteome</keyword>
<feature type="domain" description="Fibronectin type-III" evidence="5">
    <location>
        <begin position="1499"/>
        <end position="1591"/>
    </location>
</feature>
<evidence type="ECO:0000256" key="3">
    <source>
        <dbReference type="SAM" id="MobiDB-lite"/>
    </source>
</evidence>
<keyword evidence="4" id="KW-1133">Transmembrane helix</keyword>
<gene>
    <name evidence="6" type="ORF">AH67_07250</name>
</gene>
<dbReference type="Gene3D" id="2.60.40.3440">
    <property type="match status" value="1"/>
</dbReference>
<dbReference type="InterPro" id="IPR013783">
    <property type="entry name" value="Ig-like_fold"/>
</dbReference>
<dbReference type="Gene3D" id="2.60.40.10">
    <property type="entry name" value="Immunoglobulins"/>
    <property type="match status" value="1"/>
</dbReference>
<feature type="transmembrane region" description="Helical" evidence="4">
    <location>
        <begin position="40"/>
        <end position="60"/>
    </location>
</feature>
<dbReference type="Proteomes" id="UP000030636">
    <property type="component" value="Chromosome"/>
</dbReference>
<feature type="region of interest" description="Disordered" evidence="3">
    <location>
        <begin position="1951"/>
        <end position="1981"/>
    </location>
</feature>
<protein>
    <submittedName>
        <fullName evidence="6">ATPase AAA</fullName>
    </submittedName>
</protein>
<dbReference type="STRING" id="1447715.AH67_07250"/>
<keyword evidence="1" id="KW-0378">Hydrolase</keyword>
<keyword evidence="2" id="KW-0624">Polysaccharide degradation</keyword>
<sequence length="2007" mass="208777">MARTPHLQPYPGGDAGGVRRRTHDLNARVRQFVGARHRPWLVPLVTLLAVVAVIAGAVIVSSVNQRHLQLDDGTVWVTSLQDGKAARYNVRLQEPDTAVAASDPKFDVAQQGASTVLAEGTQVSAIHPSTISLADSSPTGAAVQSFVANGTLALFNRARGDVWVGDAGDVKVLNAAETPAHMKLGVGGLAAVTADGTVYGYRPKDGMVLAIDDRGAPDHVREVGSLSDGKAQSADSFTVVDGQGVISDGDDIIWNGGRATFADAAPLVLQAPSADGKQGTWVAAGAPSGLALVDLTKRGGEARLIASGGQGEPAQPASSGGCVYAAFAQHTNNSVRACSATDDPAYATLEEVTPTSQLQFRVNHRLVVLNDVANGNIWNPDESTDVIKIQWKTIETQQNEAERSNDDSTSNKHTFEKTCSTQSGQIKAVDDTFGVRAGAHQILDVLRNDEQTDCSVLRITSVSAPKNGTITVSPIYDGRYLQLDASHAGAGAVTFTYEIGDGRDQTSQGTVTLNVTGAENRAPRQTDAPEQIDVEQGASYTGNVLGAFTDDDGDPLTLVNATVENTDEATVSTRADGLLTFHAGSMAAGRATVRLTVSDGRETATGTVYFSVRPANTLPAVIDPLIRRATPGTATRVSLKQYVHGTSAEPARLTQVDTPDKATTTLNASDMSFSFTAQTPGTYYVPYTVTQGTIPATGLARIEVEALTEDTSKPVAANDVALLGADNTAIVEPLANDVDPMGGVLSVTSVKAPANANVKVGLVANKRVYLTAVRMPTEPVPIEYTVANEIGTSNGTIVLQPPALSHASSAPKASNVNVSVRTGGIVSVDVPDHVSYSDGTTITLGNDLQYDPETFRGLVFVASDIVRYQAPAEPGSYPVTYTVRDNLGNAASATITFAVHEANAETKAEANPIDVDAQVAAGQKIRIPITLRGIDADGDDVQLLGLGNTAPAKGRIAEVGADYLIYEAYTDSTGTDEFTYAVEDWTGRRAQASVRVGIFQSGANSTVYARDDTITLRPNTTTTVPVLINDVASDDSELTVSDHLELQGISEASVHDGQITFTTPDKAGTAFIVYAISNEAGLSDTATLTVTTDPQAPIDPPTAYDYRVPAIATIDKRSVDVDVSPWIANPSGGADELEVGIDPSAAGSARVRGGTTITVDLTDEVRAVPYTVTNTTHNVTSTAFIQVPAYGVFPPALRPKAPALTVNAGSTITINIADYVRVGAGKTAVVESRDSVSATKAANADLYVDDQTLSFTAPDDYSGPASITFTATDGKREGRQGGVKLVNSAVITLPITVVGGQTPPPTFSSTAVDVVAGESPITIDLTALTHSAASGDHDPYTYRGGATASGITANLSAEGKLVVSAEASAKPGATASVPIAIDYGHGEVNAGITVRVVASLRPLARVSGTTTKLNAGETVTVPVLQGAYNPFPDKPLKIVDAAMESGSTLTLATSGDSLSVTAPQDTSAQSARVVVTVEDATGSAARHVTATFTFTIAAVPDAPRLSPVGGDAQDGAVALQWTPGNANGSPITEYEVRWNGGQKVCGAVTTCQVTGLKNGTTYLFTVRAKNAVGWSADSNQVEGKPDRAPEAPANVEVKGGYRSASVSWSTGNYEGTRPDSYTVRLVGPRGWTQQQSGVTSSPANFEIPNNVIGEGSFTATVIAHNPVGDSKEGVSKGTSDVWGDPEAPTVKLEQVDDEHLRVSMTPGHLRGTGCTAVTLSRGSGMDCSGGSVLIPITSDMYFTDVTIKATITPAKPGVTPASADSNPVPVSVGVGTSSVTVSGDGGTCTARWSTDGGKATEVHVRFGDIDRREGRDGEVSTSIGPWQSCPVATVQPFVKDHGGAVATGESPHVHKVDPRIDAGQLSVQWSQNDEHKVLVTNNNAIDTYGMGNETNLYVGSPSNPVLVGWDGTSTAVTVPDGVPDDAQWFVKVTINGEKSSQTEWVRISGTRHKLPVMPTPDPSTPGPAPSPSPTGTTDPVQPSAAFARMAHTHMIHILMPFTNTQGA</sequence>
<dbReference type="GO" id="GO:0000272">
    <property type="term" value="P:polysaccharide catabolic process"/>
    <property type="evidence" value="ECO:0007669"/>
    <property type="project" value="UniProtKB-KW"/>
</dbReference>
<dbReference type="KEGG" id="bpsp:AH67_07250"/>
<dbReference type="Pfam" id="PF00041">
    <property type="entry name" value="fn3"/>
    <property type="match status" value="1"/>
</dbReference>
<dbReference type="HOGENOM" id="CLU_001730_1_0_11"/>
<evidence type="ECO:0000313" key="6">
    <source>
        <dbReference type="EMBL" id="AIZ16727.1"/>
    </source>
</evidence>
<dbReference type="PROSITE" id="PS50853">
    <property type="entry name" value="FN3"/>
    <property type="match status" value="1"/>
</dbReference>
<dbReference type="SUPFAM" id="SSF49265">
    <property type="entry name" value="Fibronectin type III"/>
    <property type="match status" value="1"/>
</dbReference>
<dbReference type="CDD" id="cd00063">
    <property type="entry name" value="FN3"/>
    <property type="match status" value="1"/>
</dbReference>
<dbReference type="InterPro" id="IPR036116">
    <property type="entry name" value="FN3_sf"/>
</dbReference>
<evidence type="ECO:0000256" key="4">
    <source>
        <dbReference type="SAM" id="Phobius"/>
    </source>
</evidence>
<keyword evidence="1" id="KW-0326">Glycosidase</keyword>
<dbReference type="EMBL" id="CP007457">
    <property type="protein sequence ID" value="AIZ16727.1"/>
    <property type="molecule type" value="Genomic_DNA"/>
</dbReference>
<organism evidence="6 7">
    <name type="scientific">Bifidobacterium pseudolongum PV8-2</name>
    <dbReference type="NCBI Taxonomy" id="1447715"/>
    <lineage>
        <taxon>Bacteria</taxon>
        <taxon>Bacillati</taxon>
        <taxon>Actinomycetota</taxon>
        <taxon>Actinomycetes</taxon>
        <taxon>Bifidobacteriales</taxon>
        <taxon>Bifidobacteriaceae</taxon>
        <taxon>Bifidobacterium</taxon>
    </lineage>
</organism>